<evidence type="ECO:0000256" key="10">
    <source>
        <dbReference type="ARBA" id="ARBA00022840"/>
    </source>
</evidence>
<keyword evidence="4" id="KW-1003">Cell membrane</keyword>
<dbReference type="SUPFAM" id="SSF55874">
    <property type="entry name" value="ATPase domain of HSP90 chaperone/DNA topoisomerase II/histidine kinase"/>
    <property type="match status" value="1"/>
</dbReference>
<keyword evidence="5 16" id="KW-0597">Phosphoprotein</keyword>
<dbReference type="EC" id="2.7.13.3" evidence="3"/>
<dbReference type="FunFam" id="1.10.287.130:FF:000038">
    <property type="entry name" value="Sensory transduction histidine kinase"/>
    <property type="match status" value="1"/>
</dbReference>
<gene>
    <name evidence="25" type="ordered locus">DvMF_1096</name>
</gene>
<dbReference type="PROSITE" id="PS50885">
    <property type="entry name" value="HAMP"/>
    <property type="match status" value="1"/>
</dbReference>
<dbReference type="InterPro" id="IPR001789">
    <property type="entry name" value="Sig_transdc_resp-reg_receiver"/>
</dbReference>
<dbReference type="SMART" id="SM00304">
    <property type="entry name" value="HAMP"/>
    <property type="match status" value="1"/>
</dbReference>
<evidence type="ECO:0000256" key="13">
    <source>
        <dbReference type="ARBA" id="ARBA00023136"/>
    </source>
</evidence>
<dbReference type="PROSITE" id="PS50894">
    <property type="entry name" value="HPT"/>
    <property type="match status" value="1"/>
</dbReference>
<dbReference type="FunFam" id="3.30.565.10:FF:000010">
    <property type="entry name" value="Sensor histidine kinase RcsC"/>
    <property type="match status" value="1"/>
</dbReference>
<comment type="catalytic activity">
    <reaction evidence="1">
        <text>ATP + protein L-histidine = ADP + protein N-phospho-L-histidine.</text>
        <dbReference type="EC" id="2.7.13.3"/>
    </reaction>
</comment>
<feature type="domain" description="HAMP" evidence="23">
    <location>
        <begin position="217"/>
        <end position="270"/>
    </location>
</feature>
<dbReference type="InterPro" id="IPR008207">
    <property type="entry name" value="Sig_transdc_His_kin_Hpt_dom"/>
</dbReference>
<evidence type="ECO:0000256" key="3">
    <source>
        <dbReference type="ARBA" id="ARBA00012438"/>
    </source>
</evidence>
<dbReference type="PRINTS" id="PR00344">
    <property type="entry name" value="BCTRLSENSOR"/>
</dbReference>
<evidence type="ECO:0000256" key="5">
    <source>
        <dbReference type="ARBA" id="ARBA00022553"/>
    </source>
</evidence>
<dbReference type="eggNOG" id="COG0642">
    <property type="taxonomic scope" value="Bacteria"/>
</dbReference>
<dbReference type="CDD" id="cd16922">
    <property type="entry name" value="HATPase_EvgS-ArcB-TorS-like"/>
    <property type="match status" value="1"/>
</dbReference>
<dbReference type="OrthoDB" id="5468627at2"/>
<proteinExistence type="predicted"/>
<dbReference type="InterPro" id="IPR003594">
    <property type="entry name" value="HATPase_dom"/>
</dbReference>
<dbReference type="Gene3D" id="3.30.565.10">
    <property type="entry name" value="Histidine kinase-like ATPase, C-terminal domain"/>
    <property type="match status" value="1"/>
</dbReference>
<dbReference type="SMART" id="SM00091">
    <property type="entry name" value="PAS"/>
    <property type="match status" value="2"/>
</dbReference>
<feature type="domain" description="HPt" evidence="24">
    <location>
        <begin position="1331"/>
        <end position="1429"/>
    </location>
</feature>
<dbReference type="CDD" id="cd17546">
    <property type="entry name" value="REC_hyHK_CKI1_RcsC-like"/>
    <property type="match status" value="2"/>
</dbReference>
<feature type="modified residue" description="4-aspartylphosphate" evidence="16">
    <location>
        <position position="1046"/>
    </location>
</feature>
<dbReference type="GO" id="GO:0000155">
    <property type="term" value="F:phosphorelay sensor kinase activity"/>
    <property type="evidence" value="ECO:0007669"/>
    <property type="project" value="InterPro"/>
</dbReference>
<dbReference type="PROSITE" id="PS50110">
    <property type="entry name" value="RESPONSE_REGULATORY"/>
    <property type="match status" value="2"/>
</dbReference>
<dbReference type="CDD" id="cd00130">
    <property type="entry name" value="PAS"/>
    <property type="match status" value="2"/>
</dbReference>
<dbReference type="GO" id="GO:0005524">
    <property type="term" value="F:ATP binding"/>
    <property type="evidence" value="ECO:0007669"/>
    <property type="project" value="UniProtKB-KW"/>
</dbReference>
<dbReference type="InterPro" id="IPR003660">
    <property type="entry name" value="HAMP_dom"/>
</dbReference>
<evidence type="ECO:0000256" key="7">
    <source>
        <dbReference type="ARBA" id="ARBA00022692"/>
    </source>
</evidence>
<dbReference type="SUPFAM" id="SSF55781">
    <property type="entry name" value="GAF domain-like"/>
    <property type="match status" value="1"/>
</dbReference>
<reference evidence="25" key="1">
    <citation type="submission" date="2008-10" db="EMBL/GenBank/DDBJ databases">
        <title>Complete sequence of Desulfovibrio vulgaris str. 'Miyazaki F'.</title>
        <authorList>
            <person name="Lucas S."/>
            <person name="Copeland A."/>
            <person name="Lapidus A."/>
            <person name="Glavina del Rio T."/>
            <person name="Dalin E."/>
            <person name="Tice H."/>
            <person name="Bruce D."/>
            <person name="Goodwin L."/>
            <person name="Pitluck S."/>
            <person name="Sims D."/>
            <person name="Brettin T."/>
            <person name="Detter J.C."/>
            <person name="Han C."/>
            <person name="Larimer F."/>
            <person name="Land M."/>
            <person name="Hauser L."/>
            <person name="Kyrpides N."/>
            <person name="Mikhailova N."/>
            <person name="Hazen T.C."/>
            <person name="Richardson P."/>
        </authorList>
    </citation>
    <scope>NUCLEOTIDE SEQUENCE</scope>
    <source>
        <strain evidence="25">Miyazaki F</strain>
    </source>
</reference>
<evidence type="ECO:0000256" key="18">
    <source>
        <dbReference type="SAM" id="Phobius"/>
    </source>
</evidence>
<dbReference type="InterPro" id="IPR003661">
    <property type="entry name" value="HisK_dim/P_dom"/>
</dbReference>
<organism evidence="25">
    <name type="scientific">Nitratidesulfovibrio vulgaris (strain DSM 19637 / Miyazaki F)</name>
    <name type="common">Desulfovibrio vulgaris</name>
    <dbReference type="NCBI Taxonomy" id="883"/>
    <lineage>
        <taxon>Bacteria</taxon>
        <taxon>Pseudomonadati</taxon>
        <taxon>Thermodesulfobacteriota</taxon>
        <taxon>Desulfovibrionia</taxon>
        <taxon>Desulfovibrionales</taxon>
        <taxon>Desulfovibrionaceae</taxon>
        <taxon>Nitratidesulfovibrio</taxon>
    </lineage>
</organism>
<keyword evidence="12" id="KW-0902">Two-component regulatory system</keyword>
<evidence type="ECO:0000256" key="8">
    <source>
        <dbReference type="ARBA" id="ARBA00022741"/>
    </source>
</evidence>
<dbReference type="InterPro" id="IPR000014">
    <property type="entry name" value="PAS"/>
</dbReference>
<feature type="modified residue" description="4-aspartylphosphate" evidence="16">
    <location>
        <position position="1188"/>
    </location>
</feature>
<dbReference type="KEGG" id="dvm:DvMF_1096"/>
<dbReference type="InterPro" id="IPR000700">
    <property type="entry name" value="PAS-assoc_C"/>
</dbReference>
<dbReference type="InterPro" id="IPR003018">
    <property type="entry name" value="GAF"/>
</dbReference>
<evidence type="ECO:0000259" key="20">
    <source>
        <dbReference type="PROSITE" id="PS50110"/>
    </source>
</evidence>
<comment type="subcellular location">
    <subcellularLocation>
        <location evidence="2">Cell membrane</location>
        <topology evidence="2">Multi-pass membrane protein</topology>
    </subcellularLocation>
</comment>
<dbReference type="NCBIfam" id="TIGR00229">
    <property type="entry name" value="sensory_box"/>
    <property type="match status" value="2"/>
</dbReference>
<dbReference type="InterPro" id="IPR036641">
    <property type="entry name" value="HPT_dom_sf"/>
</dbReference>
<dbReference type="SMART" id="SM00086">
    <property type="entry name" value="PAC"/>
    <property type="match status" value="2"/>
</dbReference>
<dbReference type="InterPro" id="IPR005467">
    <property type="entry name" value="His_kinase_dom"/>
</dbReference>
<dbReference type="Gene3D" id="1.10.287.130">
    <property type="match status" value="1"/>
</dbReference>
<keyword evidence="7 18" id="KW-0812">Transmembrane</keyword>
<dbReference type="eggNOG" id="COG2205">
    <property type="taxonomic scope" value="Bacteria"/>
</dbReference>
<feature type="region of interest" description="Disordered" evidence="17">
    <location>
        <begin position="1259"/>
        <end position="1315"/>
    </location>
</feature>
<dbReference type="EMBL" id="CP001197">
    <property type="protein sequence ID" value="ACL08050.1"/>
    <property type="molecule type" value="Genomic_DNA"/>
</dbReference>
<keyword evidence="8" id="KW-0547">Nucleotide-binding</keyword>
<evidence type="ECO:0000256" key="9">
    <source>
        <dbReference type="ARBA" id="ARBA00022777"/>
    </source>
</evidence>
<feature type="compositionally biased region" description="Polar residues" evidence="17">
    <location>
        <begin position="1285"/>
        <end position="1294"/>
    </location>
</feature>
<evidence type="ECO:0000256" key="17">
    <source>
        <dbReference type="SAM" id="MobiDB-lite"/>
    </source>
</evidence>
<dbReference type="SUPFAM" id="SSF47226">
    <property type="entry name" value="Histidine-containing phosphotransfer domain, HPT domain"/>
    <property type="match status" value="1"/>
</dbReference>
<evidence type="ECO:0000259" key="23">
    <source>
        <dbReference type="PROSITE" id="PS50885"/>
    </source>
</evidence>
<dbReference type="CDD" id="cd00088">
    <property type="entry name" value="HPT"/>
    <property type="match status" value="1"/>
</dbReference>
<feature type="region of interest" description="Disordered" evidence="17">
    <location>
        <begin position="532"/>
        <end position="551"/>
    </location>
</feature>
<dbReference type="PROSITE" id="PS50112">
    <property type="entry name" value="PAS"/>
    <property type="match status" value="2"/>
</dbReference>
<dbReference type="Pfam" id="PF01627">
    <property type="entry name" value="Hpt"/>
    <property type="match status" value="1"/>
</dbReference>
<evidence type="ECO:0000256" key="15">
    <source>
        <dbReference type="PROSITE-ProRule" id="PRU00110"/>
    </source>
</evidence>
<evidence type="ECO:0000259" key="22">
    <source>
        <dbReference type="PROSITE" id="PS50113"/>
    </source>
</evidence>
<dbReference type="Pfam" id="PF13426">
    <property type="entry name" value="PAS_9"/>
    <property type="match status" value="2"/>
</dbReference>
<sequence length="1548" mass="168626">MPTPPGPMLFRHLSVFQRLLICTLLIVAFSIVLGYSTLSLMRDMAEDANTVYRHTFIATSSLQQAKESVERMRAAMREQIIEVDEAIKAEQVATLRREERLFHDCVEAVRANFRGEPALIDALASHYDDFLSMRDRAMTMSENREIQEAWRLTESSPQNPADRLLHAIDDLMHAARATAEHFFQSSVAENRTTQLKAIAASGLFCAMVVAITYLVSWSIRRRLLALTGCVKALADGDLDVQIPYGEERNEMGAMARSLQVLLGVSRQMEQQRWIKAQMSETATTLQQAGDLDSFGQRLSAVAAQVSGAPYAALYVPNDDGVHLDLVASLGGIVGGPPASIPKGGGLVGRCAATRAPVELTPPEGETLRFATGLGDVHPASLRAYPLLLGERLLGVLELATLGPLPPRAATLFEDMLPMAALSQEVLERNLHTRSLLDQTRRQATELEESRELLRRSEAFFRAVFETAGIGIVSERRGLGIDRANPAFSDFIGISEPELRGRDLEDFFHPDDREALEALLSRLDPDKLEYAVPRHGNPERDGLDAGEPDQARSTITVRAEHRYLRPDGEVRWADVRCALIGDRDITPRRVTLINDITELKEQQAELKDTEAWYRGIVHSAPDAMVVVDGEGRIVLCNPQLERLLGYEMGELTGHLVEQFLPEEVRERHVKLRNDFLASPLQVIGHEREVIGVRKDGTRLPLEISLSKLPPSDRHPMSACGALRDISLRKRSEAELRRAKEMAEEATRLKSDFLANMSHEIRTPMNAIIGMAHLALKTELDPRQADYVRKIRASGQHLLGILNDILDFSKIEAGKLTVENTEFELETVLDTVANLVSEKAATKGLEFVLDVAANVPPVLRGDPLRLGQILINYANNAVKFTEHGEIVIHVETLETGDTDVLLRFAVRDTGIGLTDEQKARLFVSFQQADTSTTRKYGGTGLGLAIAKKLADLMGGGVGVDSVPGGGSTFWFTARLGLGSGRRALLPRIDLRGLRVLVVDDNPQARMVLAHMLEGMTFRPVMADGGETALDLLREARDADTPFGMVFLDWQMPGMDGLETARNIRTLAPDLPVAIVTAHGREEIFAASEGVGVSAVLVKPVQPSLLFDTAMRLLGAVHPAPRAAVPPPDTRPAMLDGVRGSRVLLVEDNELNREVALGLLAEAGLVPDAAEDGAQAVRMVMEGDYDLVLMDVQMPVMDGYEATRIIRRSREADSLPIVAMTANAMRSDREACLAAGMNDHVAKPIDPDELFAALIRWLPRRGEAERQQDAADTTAPGTQPATQADTLSGASPDTSPASGPVRQHGQNGQGRQNGQNDARHVLDPEAGLRRVLGKQATYHTLLRRFVSQHADAATRIAGFIQSGDGAGATREAHTLKGVAGTLGARAVQSQAADLEAALRHAASQEHTTEVLALLRISLDEAVRAMHRLLDATRPDPNGAAPGTVPDAPVRRDAGSGDAAGDGHEAGQDTGPERNLADSDLSRALPEGLLDQLETLIEEDDSEAVDLFNTHSEALRAALGQPLVTGMGEALRAFEFETALEMLRSARPPHDG</sequence>
<feature type="domain" description="PAS" evidence="21">
    <location>
        <begin position="608"/>
        <end position="662"/>
    </location>
</feature>
<dbReference type="Gene3D" id="3.30.450.40">
    <property type="match status" value="1"/>
</dbReference>
<dbReference type="InterPro" id="IPR029016">
    <property type="entry name" value="GAF-like_dom_sf"/>
</dbReference>
<dbReference type="PROSITE" id="PS50109">
    <property type="entry name" value="HIS_KIN"/>
    <property type="match status" value="1"/>
</dbReference>
<evidence type="ECO:0000256" key="14">
    <source>
        <dbReference type="ARBA" id="ARBA00023306"/>
    </source>
</evidence>
<evidence type="ECO:0000259" key="24">
    <source>
        <dbReference type="PROSITE" id="PS50894"/>
    </source>
</evidence>
<dbReference type="CDD" id="cd00082">
    <property type="entry name" value="HisKA"/>
    <property type="match status" value="1"/>
</dbReference>
<dbReference type="SUPFAM" id="SSF55785">
    <property type="entry name" value="PYP-like sensor domain (PAS domain)"/>
    <property type="match status" value="2"/>
</dbReference>
<keyword evidence="14" id="KW-0131">Cell cycle</keyword>
<feature type="domain" description="PAC" evidence="22">
    <location>
        <begin position="684"/>
        <end position="736"/>
    </location>
</feature>
<dbReference type="InterPro" id="IPR036890">
    <property type="entry name" value="HATPase_C_sf"/>
</dbReference>
<feature type="domain" description="PAC" evidence="22">
    <location>
        <begin position="556"/>
        <end position="607"/>
    </location>
</feature>
<dbReference type="SUPFAM" id="SSF158472">
    <property type="entry name" value="HAMP domain-like"/>
    <property type="match status" value="1"/>
</dbReference>
<dbReference type="SMART" id="SM00073">
    <property type="entry name" value="HPT"/>
    <property type="match status" value="1"/>
</dbReference>
<dbReference type="PROSITE" id="PS50113">
    <property type="entry name" value="PAC"/>
    <property type="match status" value="2"/>
</dbReference>
<feature type="region of interest" description="Disordered" evidence="17">
    <location>
        <begin position="1426"/>
        <end position="1474"/>
    </location>
</feature>
<evidence type="ECO:0000313" key="25">
    <source>
        <dbReference type="EMBL" id="ACL08050.1"/>
    </source>
</evidence>
<dbReference type="Pfam" id="PF02518">
    <property type="entry name" value="HATPase_c"/>
    <property type="match status" value="1"/>
</dbReference>
<protein>
    <recommendedName>
        <fullName evidence="3">histidine kinase</fullName>
        <ecNumber evidence="3">2.7.13.3</ecNumber>
    </recommendedName>
</protein>
<dbReference type="SUPFAM" id="SSF52172">
    <property type="entry name" value="CheY-like"/>
    <property type="match status" value="2"/>
</dbReference>
<evidence type="ECO:0000256" key="6">
    <source>
        <dbReference type="ARBA" id="ARBA00022679"/>
    </source>
</evidence>
<evidence type="ECO:0000259" key="21">
    <source>
        <dbReference type="PROSITE" id="PS50112"/>
    </source>
</evidence>
<dbReference type="SUPFAM" id="SSF47384">
    <property type="entry name" value="Homodimeric domain of signal transducing histidine kinase"/>
    <property type="match status" value="1"/>
</dbReference>
<feature type="transmembrane region" description="Helical" evidence="18">
    <location>
        <begin position="15"/>
        <end position="35"/>
    </location>
</feature>
<keyword evidence="6" id="KW-0808">Transferase</keyword>
<dbReference type="eggNOG" id="COG5002">
    <property type="taxonomic scope" value="Bacteria"/>
</dbReference>
<feature type="compositionally biased region" description="Low complexity" evidence="17">
    <location>
        <begin position="1267"/>
        <end position="1283"/>
    </location>
</feature>
<dbReference type="Gene3D" id="6.10.340.10">
    <property type="match status" value="1"/>
</dbReference>
<keyword evidence="13 18" id="KW-0472">Membrane</keyword>
<feature type="compositionally biased region" description="Basic and acidic residues" evidence="17">
    <location>
        <begin position="1445"/>
        <end position="1474"/>
    </location>
</feature>
<dbReference type="Pfam" id="PF00072">
    <property type="entry name" value="Response_reg"/>
    <property type="match status" value="2"/>
</dbReference>
<keyword evidence="9 25" id="KW-0418">Kinase</keyword>
<evidence type="ECO:0000256" key="12">
    <source>
        <dbReference type="ARBA" id="ARBA00023012"/>
    </source>
</evidence>
<dbReference type="Pfam" id="PF00672">
    <property type="entry name" value="HAMP"/>
    <property type="match status" value="1"/>
</dbReference>
<keyword evidence="10" id="KW-0067">ATP-binding</keyword>
<keyword evidence="11 18" id="KW-1133">Transmembrane helix</keyword>
<dbReference type="HOGENOM" id="CLU_246484_0_0_7"/>
<dbReference type="SMART" id="SM00387">
    <property type="entry name" value="HATPase_c"/>
    <property type="match status" value="1"/>
</dbReference>
<evidence type="ECO:0000256" key="1">
    <source>
        <dbReference type="ARBA" id="ARBA00000085"/>
    </source>
</evidence>
<feature type="domain" description="PAS" evidence="21">
    <location>
        <begin position="456"/>
        <end position="526"/>
    </location>
</feature>
<dbReference type="InterPro" id="IPR004358">
    <property type="entry name" value="Sig_transdc_His_kin-like_C"/>
</dbReference>
<dbReference type="InterPro" id="IPR036097">
    <property type="entry name" value="HisK_dim/P_sf"/>
</dbReference>
<dbReference type="Pfam" id="PF00512">
    <property type="entry name" value="HisKA"/>
    <property type="match status" value="1"/>
</dbReference>
<evidence type="ECO:0000256" key="2">
    <source>
        <dbReference type="ARBA" id="ARBA00004651"/>
    </source>
</evidence>
<evidence type="ECO:0000256" key="16">
    <source>
        <dbReference type="PROSITE-ProRule" id="PRU00169"/>
    </source>
</evidence>
<dbReference type="Gene3D" id="1.20.120.160">
    <property type="entry name" value="HPT domain"/>
    <property type="match status" value="1"/>
</dbReference>
<feature type="domain" description="Response regulatory" evidence="20">
    <location>
        <begin position="1139"/>
        <end position="1255"/>
    </location>
</feature>
<dbReference type="InterPro" id="IPR011006">
    <property type="entry name" value="CheY-like_superfamily"/>
</dbReference>
<dbReference type="Gene3D" id="3.40.50.2300">
    <property type="match status" value="2"/>
</dbReference>
<evidence type="ECO:0000259" key="19">
    <source>
        <dbReference type="PROSITE" id="PS50109"/>
    </source>
</evidence>
<dbReference type="InterPro" id="IPR024478">
    <property type="entry name" value="HlyB_4HB_MCP"/>
</dbReference>
<dbReference type="GO" id="GO:0005886">
    <property type="term" value="C:plasma membrane"/>
    <property type="evidence" value="ECO:0007669"/>
    <property type="project" value="UniProtKB-SubCell"/>
</dbReference>
<feature type="domain" description="Histidine kinase" evidence="19">
    <location>
        <begin position="754"/>
        <end position="975"/>
    </location>
</feature>
<dbReference type="SMART" id="SM00388">
    <property type="entry name" value="HisKA"/>
    <property type="match status" value="1"/>
</dbReference>
<dbReference type="PANTHER" id="PTHR45339">
    <property type="entry name" value="HYBRID SIGNAL TRANSDUCTION HISTIDINE KINASE J"/>
    <property type="match status" value="1"/>
</dbReference>
<dbReference type="InterPro" id="IPR035965">
    <property type="entry name" value="PAS-like_dom_sf"/>
</dbReference>
<feature type="compositionally biased region" description="Low complexity" evidence="17">
    <location>
        <begin position="1302"/>
        <end position="1313"/>
    </location>
</feature>
<dbReference type="InterPro" id="IPR001610">
    <property type="entry name" value="PAC"/>
</dbReference>
<dbReference type="Pfam" id="PF12729">
    <property type="entry name" value="4HB_MCP_1"/>
    <property type="match status" value="1"/>
</dbReference>
<dbReference type="SMART" id="SM00448">
    <property type="entry name" value="REC"/>
    <property type="match status" value="2"/>
</dbReference>
<accession>B8DK88</accession>
<evidence type="ECO:0000256" key="4">
    <source>
        <dbReference type="ARBA" id="ARBA00022475"/>
    </source>
</evidence>
<evidence type="ECO:0000256" key="11">
    <source>
        <dbReference type="ARBA" id="ARBA00022989"/>
    </source>
</evidence>
<dbReference type="Pfam" id="PF01590">
    <property type="entry name" value="GAF"/>
    <property type="match status" value="1"/>
</dbReference>
<dbReference type="STRING" id="883.DvMF_1096"/>
<dbReference type="PANTHER" id="PTHR45339:SF1">
    <property type="entry name" value="HYBRID SIGNAL TRANSDUCTION HISTIDINE KINASE J"/>
    <property type="match status" value="1"/>
</dbReference>
<feature type="modified residue" description="Phosphohistidine" evidence="15">
    <location>
        <position position="1370"/>
    </location>
</feature>
<feature type="domain" description="Response regulatory" evidence="20">
    <location>
        <begin position="992"/>
        <end position="1111"/>
    </location>
</feature>
<dbReference type="Gene3D" id="3.30.450.20">
    <property type="entry name" value="PAS domain"/>
    <property type="match status" value="2"/>
</dbReference>
<feature type="transmembrane region" description="Helical" evidence="18">
    <location>
        <begin position="197"/>
        <end position="219"/>
    </location>
</feature>
<name>B8DK88_NITV9</name>